<dbReference type="GO" id="GO:0016301">
    <property type="term" value="F:kinase activity"/>
    <property type="evidence" value="ECO:0007669"/>
    <property type="project" value="UniProtKB-KW"/>
</dbReference>
<dbReference type="InterPro" id="IPR029787">
    <property type="entry name" value="Nucleotide_cyclase"/>
</dbReference>
<dbReference type="InterPro" id="IPR035919">
    <property type="entry name" value="EAL_sf"/>
</dbReference>
<dbReference type="PROSITE" id="PS50110">
    <property type="entry name" value="RESPONSE_REGULATORY"/>
    <property type="match status" value="1"/>
</dbReference>
<dbReference type="GO" id="GO:0003677">
    <property type="term" value="F:DNA binding"/>
    <property type="evidence" value="ECO:0007669"/>
    <property type="project" value="UniProtKB-KW"/>
</dbReference>
<evidence type="ECO:0000256" key="6">
    <source>
        <dbReference type="ARBA" id="ARBA00023125"/>
    </source>
</evidence>
<evidence type="ECO:0000313" key="13">
    <source>
        <dbReference type="Proteomes" id="UP000729733"/>
    </source>
</evidence>
<feature type="domain" description="Response regulatory" evidence="9">
    <location>
        <begin position="12"/>
        <end position="128"/>
    </location>
</feature>
<evidence type="ECO:0000256" key="5">
    <source>
        <dbReference type="ARBA" id="ARBA00023015"/>
    </source>
</evidence>
<evidence type="ECO:0000256" key="2">
    <source>
        <dbReference type="ARBA" id="ARBA00022679"/>
    </source>
</evidence>
<dbReference type="AlphaFoldDB" id="A0A964BRQ1"/>
<dbReference type="SUPFAM" id="SSF52172">
    <property type="entry name" value="CheY-like"/>
    <property type="match status" value="1"/>
</dbReference>
<dbReference type="CDD" id="cd19920">
    <property type="entry name" value="REC_PA4781-like"/>
    <property type="match status" value="1"/>
</dbReference>
<keyword evidence="6" id="KW-0238">DNA-binding</keyword>
<keyword evidence="2" id="KW-0808">Transferase</keyword>
<dbReference type="CDD" id="cd01948">
    <property type="entry name" value="EAL"/>
    <property type="match status" value="1"/>
</dbReference>
<dbReference type="InterPro" id="IPR000160">
    <property type="entry name" value="GGDEF_dom"/>
</dbReference>
<dbReference type="RefSeq" id="WP_229640115.1">
    <property type="nucleotide sequence ID" value="NZ_JADWDC010000016.1"/>
</dbReference>
<comment type="caution">
    <text evidence="12">The sequence shown here is derived from an EMBL/GenBank/DDBJ whole genome shotgun (WGS) entry which is preliminary data.</text>
</comment>
<feature type="domain" description="EAL" evidence="10">
    <location>
        <begin position="506"/>
        <end position="765"/>
    </location>
</feature>
<feature type="domain" description="GGDEF" evidence="11">
    <location>
        <begin position="357"/>
        <end position="494"/>
    </location>
</feature>
<dbReference type="Gene3D" id="3.30.70.270">
    <property type="match status" value="1"/>
</dbReference>
<dbReference type="SMART" id="SM00052">
    <property type="entry name" value="EAL"/>
    <property type="match status" value="1"/>
</dbReference>
<organism evidence="12 13">
    <name type="scientific">Waterburya agarophytonicola KI4</name>
    <dbReference type="NCBI Taxonomy" id="2874699"/>
    <lineage>
        <taxon>Bacteria</taxon>
        <taxon>Bacillati</taxon>
        <taxon>Cyanobacteriota</taxon>
        <taxon>Cyanophyceae</taxon>
        <taxon>Pleurocapsales</taxon>
        <taxon>Hyellaceae</taxon>
        <taxon>Waterburya</taxon>
        <taxon>Waterburya agarophytonicola</taxon>
    </lineage>
</organism>
<dbReference type="Pfam" id="PF00563">
    <property type="entry name" value="EAL"/>
    <property type="match status" value="1"/>
</dbReference>
<feature type="modified residue" description="4-aspartylphosphate" evidence="8">
    <location>
        <position position="61"/>
    </location>
</feature>
<dbReference type="PROSITE" id="PS50887">
    <property type="entry name" value="GGDEF"/>
    <property type="match status" value="1"/>
</dbReference>
<gene>
    <name evidence="12" type="ORF">I4641_08815</name>
</gene>
<sequence length="765" mass="86392">MALSKNILSSKTILIVDDKTNNLQLLSKYLKNANYKILIAQNGNKAILIAKKMHPDLILLDIMMPETDGYDICRHLKNNPTTKDIPIIFMTALAETENKVKGFEVGGVDYITKPFEEQELLARIKTHLALSHFYQNSLRDAVQRKMLSEISDRIRQSLDLKIIFETATKEIETLLNCDFVGLTSLKKQNVTLKAYSSRERIKIATQKFISYDYLCPNSDVYQSYLKGHIEIIETETQDSSATRLLPKLRSRLIVPILIEDTNYTSGFFSPAEDTVFTQNSLYGWLIVERSSSLPWESSEISLLKELTTQLAIGIKQGLLHHQLSQLALLDSLTRVYNRRSFDRQLKREWGRLKRVPAPLSLIMCDVDCFKIYNDAYGHQQGDKCLQQVAKAISSALKRPGDVLARYGGEEFAVILPYTPQDGAAQVGETIRNAVKNLAIPHSNSLVDSVVTVSLGVASTVPNSIDNPQLLIEAADLALYQAKDRGRDCVAVYPESISRSKDRHDLKIRWVKRLRQALHKNLFSLYAQSITSLKGDDSRQCFEVLLRLTDQGDRVILPGVFMDIAERHFLMTDIDTWVVNNLFETLEKYDKPKGMALPRNIWDNHRFSINLSGASLNNESFLQFLKQRLTSSPLPPDLFCFEITESIAVSDLKRVVAFIHSLKEIGCSFALDDFGKGVSSLTYLKSLPVDYLKIDGSFIRELNINPASKVMVEAINHIAEGIGLKTVAEFVENENILNSVRDLNVDYAQGFHLGRPKALRDLIEIA</sequence>
<dbReference type="SUPFAM" id="SSF55073">
    <property type="entry name" value="Nucleotide cyclase"/>
    <property type="match status" value="1"/>
</dbReference>
<evidence type="ECO:0000256" key="1">
    <source>
        <dbReference type="ARBA" id="ARBA00022553"/>
    </source>
</evidence>
<keyword evidence="3" id="KW-0418">Kinase</keyword>
<keyword evidence="5" id="KW-0805">Transcription regulation</keyword>
<keyword evidence="13" id="KW-1185">Reference proteome</keyword>
<dbReference type="EMBL" id="JADWDC010000016">
    <property type="protein sequence ID" value="MCC0177077.1"/>
    <property type="molecule type" value="Genomic_DNA"/>
</dbReference>
<dbReference type="Gene3D" id="3.30.450.40">
    <property type="match status" value="1"/>
</dbReference>
<dbReference type="InterPro" id="IPR001633">
    <property type="entry name" value="EAL_dom"/>
</dbReference>
<dbReference type="Pfam" id="PF00072">
    <property type="entry name" value="Response_reg"/>
    <property type="match status" value="1"/>
</dbReference>
<dbReference type="InterPro" id="IPR003018">
    <property type="entry name" value="GAF"/>
</dbReference>
<dbReference type="InterPro" id="IPR011006">
    <property type="entry name" value="CheY-like_superfamily"/>
</dbReference>
<evidence type="ECO:0000256" key="4">
    <source>
        <dbReference type="ARBA" id="ARBA00023012"/>
    </source>
</evidence>
<dbReference type="Gene3D" id="3.20.20.450">
    <property type="entry name" value="EAL domain"/>
    <property type="match status" value="1"/>
</dbReference>
<proteinExistence type="predicted"/>
<dbReference type="InterPro" id="IPR043128">
    <property type="entry name" value="Rev_trsase/Diguanyl_cyclase"/>
</dbReference>
<keyword evidence="1 8" id="KW-0597">Phosphoprotein</keyword>
<evidence type="ECO:0000256" key="8">
    <source>
        <dbReference type="PROSITE-ProRule" id="PRU00169"/>
    </source>
</evidence>
<dbReference type="Gene3D" id="3.40.50.2300">
    <property type="match status" value="1"/>
</dbReference>
<dbReference type="SUPFAM" id="SSF55781">
    <property type="entry name" value="GAF domain-like"/>
    <property type="match status" value="1"/>
</dbReference>
<dbReference type="GO" id="GO:0071111">
    <property type="term" value="F:cyclic-guanylate-specific phosphodiesterase activity"/>
    <property type="evidence" value="ECO:0007669"/>
    <property type="project" value="InterPro"/>
</dbReference>
<reference evidence="12" key="1">
    <citation type="journal article" date="2021" name="Antonie Van Leeuwenhoek">
        <title>Draft genome and description of Waterburya agarophytonicola gen. nov. sp. nov. (Pleurocapsales, Cyanobacteria): a seaweed symbiont.</title>
        <authorList>
            <person name="Bonthond G."/>
            <person name="Shalygin S."/>
            <person name="Bayer T."/>
            <person name="Weinberger F."/>
        </authorList>
    </citation>
    <scope>NUCLEOTIDE SEQUENCE</scope>
    <source>
        <strain evidence="12">KI4</strain>
    </source>
</reference>
<evidence type="ECO:0000256" key="3">
    <source>
        <dbReference type="ARBA" id="ARBA00022777"/>
    </source>
</evidence>
<keyword evidence="4" id="KW-0902">Two-component regulatory system</keyword>
<dbReference type="InterPro" id="IPR001789">
    <property type="entry name" value="Sig_transdc_resp-reg_receiver"/>
</dbReference>
<protein>
    <submittedName>
        <fullName evidence="12">EAL domain-containing protein</fullName>
    </submittedName>
</protein>
<dbReference type="PANTHER" id="PTHR33121">
    <property type="entry name" value="CYCLIC DI-GMP PHOSPHODIESTERASE PDEF"/>
    <property type="match status" value="1"/>
</dbReference>
<dbReference type="NCBIfam" id="TIGR00254">
    <property type="entry name" value="GGDEF"/>
    <property type="match status" value="1"/>
</dbReference>
<evidence type="ECO:0000259" key="10">
    <source>
        <dbReference type="PROSITE" id="PS50883"/>
    </source>
</evidence>
<dbReference type="FunFam" id="3.30.70.270:FF:000001">
    <property type="entry name" value="Diguanylate cyclase domain protein"/>
    <property type="match status" value="1"/>
</dbReference>
<evidence type="ECO:0000256" key="7">
    <source>
        <dbReference type="ARBA" id="ARBA00023163"/>
    </source>
</evidence>
<dbReference type="Proteomes" id="UP000729733">
    <property type="component" value="Unassembled WGS sequence"/>
</dbReference>
<dbReference type="SMART" id="SM00267">
    <property type="entry name" value="GGDEF"/>
    <property type="match status" value="1"/>
</dbReference>
<dbReference type="SMART" id="SM00065">
    <property type="entry name" value="GAF"/>
    <property type="match status" value="1"/>
</dbReference>
<dbReference type="PROSITE" id="PS50883">
    <property type="entry name" value="EAL"/>
    <property type="match status" value="1"/>
</dbReference>
<dbReference type="InterPro" id="IPR050706">
    <property type="entry name" value="Cyclic-di-GMP_PDE-like"/>
</dbReference>
<accession>A0A964BRQ1</accession>
<evidence type="ECO:0000313" key="12">
    <source>
        <dbReference type="EMBL" id="MCC0177077.1"/>
    </source>
</evidence>
<dbReference type="PANTHER" id="PTHR33121:SF23">
    <property type="entry name" value="CYCLIC DI-GMP PHOSPHODIESTERASE PDEB"/>
    <property type="match status" value="1"/>
</dbReference>
<dbReference type="Pfam" id="PF00990">
    <property type="entry name" value="GGDEF"/>
    <property type="match status" value="1"/>
</dbReference>
<evidence type="ECO:0000259" key="11">
    <source>
        <dbReference type="PROSITE" id="PS50887"/>
    </source>
</evidence>
<dbReference type="SMART" id="SM00448">
    <property type="entry name" value="REC"/>
    <property type="match status" value="1"/>
</dbReference>
<dbReference type="SUPFAM" id="SSF141868">
    <property type="entry name" value="EAL domain-like"/>
    <property type="match status" value="1"/>
</dbReference>
<keyword evidence="7" id="KW-0804">Transcription</keyword>
<dbReference type="GO" id="GO:0000160">
    <property type="term" value="P:phosphorelay signal transduction system"/>
    <property type="evidence" value="ECO:0007669"/>
    <property type="project" value="UniProtKB-KW"/>
</dbReference>
<name>A0A964BRQ1_9CYAN</name>
<dbReference type="InterPro" id="IPR029016">
    <property type="entry name" value="GAF-like_dom_sf"/>
</dbReference>
<evidence type="ECO:0000259" key="9">
    <source>
        <dbReference type="PROSITE" id="PS50110"/>
    </source>
</evidence>
<dbReference type="CDD" id="cd01949">
    <property type="entry name" value="GGDEF"/>
    <property type="match status" value="1"/>
</dbReference>
<dbReference type="FunFam" id="3.40.50.2300:FF:000001">
    <property type="entry name" value="DNA-binding response regulator PhoB"/>
    <property type="match status" value="1"/>
</dbReference>